<evidence type="ECO:0000313" key="3">
    <source>
        <dbReference type="Proteomes" id="UP000799770"/>
    </source>
</evidence>
<accession>A0A6A5ZFL1</accession>
<name>A0A6A5ZFL1_9PLEO</name>
<sequence length="330" mass="37183">MAREKRLAIYTGTDQALVSANDELHRNAKANSGTEHTVYNVRDCERYYRSDSQATLFNDTGFLLIVTENGLDENGDSRPVHDQPSDAGKSSIPDAKVTGYTGKIWNPDRDYAPLQQHNTRGQSRIRSHGDEIISMSAAKNISKKLGLDSHPVDRPSWLGGLNKPQPHLELTADQNRELHGRYLDEVDRLARTYRDFGHHLSTTLASSMAGRDEIQDEWVFEHWGETREVEKRPGQEIVFARGVWKLITQVQDGTKTTVLQFLDEWPRDTWAEPIGWAMVPKEKAGFGVGRARGQSATEIASGMRRNSRRVQDDVEHDGYEAAGNLEDDSN</sequence>
<proteinExistence type="predicted"/>
<evidence type="ECO:0000256" key="1">
    <source>
        <dbReference type="SAM" id="MobiDB-lite"/>
    </source>
</evidence>
<reference evidence="2" key="1">
    <citation type="journal article" date="2020" name="Stud. Mycol.">
        <title>101 Dothideomycetes genomes: a test case for predicting lifestyles and emergence of pathogens.</title>
        <authorList>
            <person name="Haridas S."/>
            <person name="Albert R."/>
            <person name="Binder M."/>
            <person name="Bloem J."/>
            <person name="Labutti K."/>
            <person name="Salamov A."/>
            <person name="Andreopoulos B."/>
            <person name="Baker S."/>
            <person name="Barry K."/>
            <person name="Bills G."/>
            <person name="Bluhm B."/>
            <person name="Cannon C."/>
            <person name="Castanera R."/>
            <person name="Culley D."/>
            <person name="Daum C."/>
            <person name="Ezra D."/>
            <person name="Gonzalez J."/>
            <person name="Henrissat B."/>
            <person name="Kuo A."/>
            <person name="Liang C."/>
            <person name="Lipzen A."/>
            <person name="Lutzoni F."/>
            <person name="Magnuson J."/>
            <person name="Mondo S."/>
            <person name="Nolan M."/>
            <person name="Ohm R."/>
            <person name="Pangilinan J."/>
            <person name="Park H.-J."/>
            <person name="Ramirez L."/>
            <person name="Alfaro M."/>
            <person name="Sun H."/>
            <person name="Tritt A."/>
            <person name="Yoshinaga Y."/>
            <person name="Zwiers L.-H."/>
            <person name="Turgeon B."/>
            <person name="Goodwin S."/>
            <person name="Spatafora J."/>
            <person name="Crous P."/>
            <person name="Grigoriev I."/>
        </authorList>
    </citation>
    <scope>NUCLEOTIDE SEQUENCE</scope>
    <source>
        <strain evidence="2">CBS 627.86</strain>
    </source>
</reference>
<protein>
    <submittedName>
        <fullName evidence="2">Uncharacterized protein</fullName>
    </submittedName>
</protein>
<dbReference type="AlphaFoldDB" id="A0A6A5ZFL1"/>
<feature type="compositionally biased region" description="Basic and acidic residues" evidence="1">
    <location>
        <begin position="309"/>
        <end position="319"/>
    </location>
</feature>
<gene>
    <name evidence="2" type="ORF">BDV96DRAFT_644233</name>
</gene>
<dbReference type="Proteomes" id="UP000799770">
    <property type="component" value="Unassembled WGS sequence"/>
</dbReference>
<feature type="compositionally biased region" description="Basic and acidic residues" evidence="1">
    <location>
        <begin position="75"/>
        <end position="84"/>
    </location>
</feature>
<feature type="region of interest" description="Disordered" evidence="1">
    <location>
        <begin position="288"/>
        <end position="330"/>
    </location>
</feature>
<keyword evidence="3" id="KW-1185">Reference proteome</keyword>
<dbReference type="EMBL" id="ML977318">
    <property type="protein sequence ID" value="KAF2117894.1"/>
    <property type="molecule type" value="Genomic_DNA"/>
</dbReference>
<organism evidence="2 3">
    <name type="scientific">Lophiotrema nucula</name>
    <dbReference type="NCBI Taxonomy" id="690887"/>
    <lineage>
        <taxon>Eukaryota</taxon>
        <taxon>Fungi</taxon>
        <taxon>Dikarya</taxon>
        <taxon>Ascomycota</taxon>
        <taxon>Pezizomycotina</taxon>
        <taxon>Dothideomycetes</taxon>
        <taxon>Pleosporomycetidae</taxon>
        <taxon>Pleosporales</taxon>
        <taxon>Lophiotremataceae</taxon>
        <taxon>Lophiotrema</taxon>
    </lineage>
</organism>
<feature type="region of interest" description="Disordered" evidence="1">
    <location>
        <begin position="71"/>
        <end position="96"/>
    </location>
</feature>
<evidence type="ECO:0000313" key="2">
    <source>
        <dbReference type="EMBL" id="KAF2117894.1"/>
    </source>
</evidence>